<dbReference type="EMBL" id="BTGU01000024">
    <property type="protein sequence ID" value="GMN46934.1"/>
    <property type="molecule type" value="Genomic_DNA"/>
</dbReference>
<sequence>MYNFYSTSPTVHPQPPFSIFSNPISLSLSLSLFFLSLSLAKQLKLASQSSRPSSSPVASSTTALKPSSTPTPFTPLLSPPPPPTHHHHLHHLHQTTRHFTTTLHNNLNPPHSPRQPLPLKASPSIASHSLTPPSIDLFETLGRRLVLDPGLEEARQNGRQPDVDLKTEGKGALGFSF</sequence>
<name>A0AA87ZZS0_FICCA</name>
<evidence type="ECO:0000313" key="3">
    <source>
        <dbReference type="Proteomes" id="UP001187192"/>
    </source>
</evidence>
<feature type="compositionally biased region" description="Low complexity" evidence="1">
    <location>
        <begin position="97"/>
        <end position="109"/>
    </location>
</feature>
<proteinExistence type="predicted"/>
<accession>A0AA87ZZS0</accession>
<evidence type="ECO:0000256" key="1">
    <source>
        <dbReference type="SAM" id="MobiDB-lite"/>
    </source>
</evidence>
<evidence type="ECO:0000313" key="2">
    <source>
        <dbReference type="EMBL" id="GMN46934.1"/>
    </source>
</evidence>
<organism evidence="2 3">
    <name type="scientific">Ficus carica</name>
    <name type="common">Common fig</name>
    <dbReference type="NCBI Taxonomy" id="3494"/>
    <lineage>
        <taxon>Eukaryota</taxon>
        <taxon>Viridiplantae</taxon>
        <taxon>Streptophyta</taxon>
        <taxon>Embryophyta</taxon>
        <taxon>Tracheophyta</taxon>
        <taxon>Spermatophyta</taxon>
        <taxon>Magnoliopsida</taxon>
        <taxon>eudicotyledons</taxon>
        <taxon>Gunneridae</taxon>
        <taxon>Pentapetalae</taxon>
        <taxon>rosids</taxon>
        <taxon>fabids</taxon>
        <taxon>Rosales</taxon>
        <taxon>Moraceae</taxon>
        <taxon>Ficeae</taxon>
        <taxon>Ficus</taxon>
    </lineage>
</organism>
<gene>
    <name evidence="2" type="ORF">TIFTF001_016118</name>
</gene>
<comment type="caution">
    <text evidence="2">The sequence shown here is derived from an EMBL/GenBank/DDBJ whole genome shotgun (WGS) entry which is preliminary data.</text>
</comment>
<protein>
    <submittedName>
        <fullName evidence="2">Uncharacterized protein</fullName>
    </submittedName>
</protein>
<reference evidence="2" key="1">
    <citation type="submission" date="2023-07" db="EMBL/GenBank/DDBJ databases">
        <title>draft genome sequence of fig (Ficus carica).</title>
        <authorList>
            <person name="Takahashi T."/>
            <person name="Nishimura K."/>
        </authorList>
    </citation>
    <scope>NUCLEOTIDE SEQUENCE</scope>
</reference>
<dbReference type="Proteomes" id="UP001187192">
    <property type="component" value="Unassembled WGS sequence"/>
</dbReference>
<dbReference type="AlphaFoldDB" id="A0AA87ZZS0"/>
<feature type="region of interest" description="Disordered" evidence="1">
    <location>
        <begin position="46"/>
        <end position="120"/>
    </location>
</feature>
<keyword evidence="3" id="KW-1185">Reference proteome</keyword>
<feature type="compositionally biased region" description="Basic residues" evidence="1">
    <location>
        <begin position="84"/>
        <end position="96"/>
    </location>
</feature>
<feature type="compositionally biased region" description="Low complexity" evidence="1">
    <location>
        <begin position="46"/>
        <end position="76"/>
    </location>
</feature>